<dbReference type="Proteomes" id="UP001515480">
    <property type="component" value="Unassembled WGS sequence"/>
</dbReference>
<feature type="region of interest" description="Disordered" evidence="1">
    <location>
        <begin position="1"/>
        <end position="61"/>
    </location>
</feature>
<evidence type="ECO:0000256" key="1">
    <source>
        <dbReference type="SAM" id="MobiDB-lite"/>
    </source>
</evidence>
<gene>
    <name evidence="2" type="ORF">AB1Y20_014337</name>
</gene>
<proteinExistence type="predicted"/>
<dbReference type="EMBL" id="JBGBPQ010000028">
    <property type="protein sequence ID" value="KAL1496746.1"/>
    <property type="molecule type" value="Genomic_DNA"/>
</dbReference>
<feature type="compositionally biased region" description="Polar residues" evidence="1">
    <location>
        <begin position="1"/>
        <end position="10"/>
    </location>
</feature>
<protein>
    <submittedName>
        <fullName evidence="2">Uncharacterized protein</fullName>
    </submittedName>
</protein>
<name>A0AB34IFY7_PRYPA</name>
<reference evidence="2 3" key="1">
    <citation type="journal article" date="2024" name="Science">
        <title>Giant polyketide synthase enzymes in the biosynthesis of giant marine polyether toxins.</title>
        <authorList>
            <person name="Fallon T.R."/>
            <person name="Shende V.V."/>
            <person name="Wierzbicki I.H."/>
            <person name="Pendleton A.L."/>
            <person name="Watervoot N.F."/>
            <person name="Auber R.P."/>
            <person name="Gonzalez D.J."/>
            <person name="Wisecaver J.H."/>
            <person name="Moore B.S."/>
        </authorList>
    </citation>
    <scope>NUCLEOTIDE SEQUENCE [LARGE SCALE GENOMIC DNA]</scope>
    <source>
        <strain evidence="2 3">12B1</strain>
    </source>
</reference>
<dbReference type="AlphaFoldDB" id="A0AB34IFY7"/>
<comment type="caution">
    <text evidence="2">The sequence shown here is derived from an EMBL/GenBank/DDBJ whole genome shotgun (WGS) entry which is preliminary data.</text>
</comment>
<sequence>MSSFTRSSQLVGKVGSLSATSRRKEAGGTHAAGSLRTSRPSDAHALGSAAQVSGGREPAARGELCVARAEITTATTISTPPPPH</sequence>
<evidence type="ECO:0000313" key="2">
    <source>
        <dbReference type="EMBL" id="KAL1496746.1"/>
    </source>
</evidence>
<accession>A0AB34IFY7</accession>
<evidence type="ECO:0000313" key="3">
    <source>
        <dbReference type="Proteomes" id="UP001515480"/>
    </source>
</evidence>
<organism evidence="2 3">
    <name type="scientific">Prymnesium parvum</name>
    <name type="common">Toxic golden alga</name>
    <dbReference type="NCBI Taxonomy" id="97485"/>
    <lineage>
        <taxon>Eukaryota</taxon>
        <taxon>Haptista</taxon>
        <taxon>Haptophyta</taxon>
        <taxon>Prymnesiophyceae</taxon>
        <taxon>Prymnesiales</taxon>
        <taxon>Prymnesiaceae</taxon>
        <taxon>Prymnesium</taxon>
    </lineage>
</organism>
<keyword evidence="3" id="KW-1185">Reference proteome</keyword>